<evidence type="ECO:0000313" key="3">
    <source>
        <dbReference type="Proteomes" id="UP000830116"/>
    </source>
</evidence>
<dbReference type="EMBL" id="CP093442">
    <property type="protein sequence ID" value="UOF00018.1"/>
    <property type="molecule type" value="Genomic_DNA"/>
</dbReference>
<proteinExistence type="predicted"/>
<evidence type="ECO:0000256" key="1">
    <source>
        <dbReference type="SAM" id="SignalP"/>
    </source>
</evidence>
<evidence type="ECO:0000313" key="2">
    <source>
        <dbReference type="EMBL" id="UOF00018.1"/>
    </source>
</evidence>
<accession>A0ABY4C575</accession>
<feature type="chain" id="PRO_5046367963" evidence="1">
    <location>
        <begin position="23"/>
        <end position="126"/>
    </location>
</feature>
<protein>
    <submittedName>
        <fullName evidence="2">Uncharacterized protein</fullName>
    </submittedName>
</protein>
<feature type="signal peptide" evidence="1">
    <location>
        <begin position="1"/>
        <end position="22"/>
    </location>
</feature>
<dbReference type="RefSeq" id="WP_243535578.1">
    <property type="nucleotide sequence ID" value="NZ_CP093442.1"/>
</dbReference>
<keyword evidence="3" id="KW-1185">Reference proteome</keyword>
<name>A0ABY4C575_9BACT</name>
<keyword evidence="1" id="KW-0732">Signal</keyword>
<reference evidence="2" key="1">
    <citation type="submission" date="2022-03" db="EMBL/GenBank/DDBJ databases">
        <title>Genome Identification and Characterization of new species Bdellovibrio reynosense LBG001 sp. nov. from a Mexico soil sample.</title>
        <authorList>
            <person name="Camilli A."/>
            <person name="Ajao Y."/>
            <person name="Guo X."/>
        </authorList>
    </citation>
    <scope>NUCLEOTIDE SEQUENCE</scope>
    <source>
        <strain evidence="2">LBG001</strain>
    </source>
</reference>
<organism evidence="2 3">
    <name type="scientific">Bdellovibrio reynosensis</name>
    <dbReference type="NCBI Taxonomy" id="2835041"/>
    <lineage>
        <taxon>Bacteria</taxon>
        <taxon>Pseudomonadati</taxon>
        <taxon>Bdellovibrionota</taxon>
        <taxon>Bdellovibrionia</taxon>
        <taxon>Bdellovibrionales</taxon>
        <taxon>Pseudobdellovibrionaceae</taxon>
        <taxon>Bdellovibrio</taxon>
    </lineage>
</organism>
<dbReference type="Proteomes" id="UP000830116">
    <property type="component" value="Chromosome"/>
</dbReference>
<gene>
    <name evidence="2" type="ORF">MNR06_09925</name>
</gene>
<sequence>MKKKFMLAMAIVMLLGSVKAMAEEMDEFDHAHQLAIINTVQLNKIEDNIKLMEGLKDLADLQYQEGETSTVGQITKLTEEATILAKDLNADSDGLKVDETLEQVKILARTACSIAKVDQQDCKIQE</sequence>